<dbReference type="AlphaFoldDB" id="A0A841JVC5"/>
<dbReference type="EMBL" id="JACHEK010000006">
    <property type="protein sequence ID" value="MBB6145296.1"/>
    <property type="molecule type" value="Genomic_DNA"/>
</dbReference>
<dbReference type="Proteomes" id="UP000538666">
    <property type="component" value="Unassembled WGS sequence"/>
</dbReference>
<keyword evidence="2" id="KW-1185">Reference proteome</keyword>
<proteinExistence type="predicted"/>
<dbReference type="InterPro" id="IPR024078">
    <property type="entry name" value="LmbE-like_dom_sf"/>
</dbReference>
<dbReference type="RefSeq" id="WP_050061602.1">
    <property type="nucleotide sequence ID" value="NZ_JACHEK010000006.1"/>
</dbReference>
<dbReference type="InterPro" id="IPR023842">
    <property type="entry name" value="Bacillithiol_biosynth_BshB1"/>
</dbReference>
<dbReference type="GO" id="GO:0019213">
    <property type="term" value="F:deacetylase activity"/>
    <property type="evidence" value="ECO:0007669"/>
    <property type="project" value="InterPro"/>
</dbReference>
<dbReference type="PANTHER" id="PTHR12993">
    <property type="entry name" value="N-ACETYLGLUCOSAMINYL-PHOSPHATIDYLINOSITOL DE-N-ACETYLASE-RELATED"/>
    <property type="match status" value="1"/>
</dbReference>
<dbReference type="Pfam" id="PF02585">
    <property type="entry name" value="PIG-L"/>
    <property type="match status" value="1"/>
</dbReference>
<comment type="caution">
    <text evidence="1">The sequence shown here is derived from an EMBL/GenBank/DDBJ whole genome shotgun (WGS) entry which is preliminary data.</text>
</comment>
<dbReference type="SUPFAM" id="SSF102588">
    <property type="entry name" value="LmbE-like"/>
    <property type="match status" value="1"/>
</dbReference>
<name>A0A841JVC5_9BACT</name>
<reference evidence="1 2" key="1">
    <citation type="submission" date="2020-08" db="EMBL/GenBank/DDBJ databases">
        <title>Genomic Encyclopedia of Type Strains, Phase IV (KMG-IV): sequencing the most valuable type-strain genomes for metagenomic binning, comparative biology and taxonomic classification.</title>
        <authorList>
            <person name="Goeker M."/>
        </authorList>
    </citation>
    <scope>NUCLEOTIDE SEQUENCE [LARGE SCALE GENOMIC DNA]</scope>
    <source>
        <strain evidence="1 2">DSM 103733</strain>
    </source>
</reference>
<gene>
    <name evidence="1" type="ORF">HNQ77_003254</name>
</gene>
<dbReference type="OrthoDB" id="9778719at2"/>
<evidence type="ECO:0000313" key="2">
    <source>
        <dbReference type="Proteomes" id="UP000538666"/>
    </source>
</evidence>
<dbReference type="GO" id="GO:0071793">
    <property type="term" value="P:bacillithiol biosynthetic process"/>
    <property type="evidence" value="ECO:0007669"/>
    <property type="project" value="InterPro"/>
</dbReference>
<dbReference type="InterPro" id="IPR003737">
    <property type="entry name" value="GlcNAc_PI_deacetylase-related"/>
</dbReference>
<accession>A0A841JVC5</accession>
<dbReference type="GO" id="GO:0016811">
    <property type="term" value="F:hydrolase activity, acting on carbon-nitrogen (but not peptide) bonds, in linear amides"/>
    <property type="evidence" value="ECO:0007669"/>
    <property type="project" value="TreeGrafter"/>
</dbReference>
<dbReference type="Gene3D" id="3.40.50.10320">
    <property type="entry name" value="LmbE-like"/>
    <property type="match status" value="1"/>
</dbReference>
<sequence length="249" mass="27275">MTEDKQKQLHTSEESVDILLFGAHPDDVEWGAGGTALTLKAAGISFGVVDLTRGEMGSRGTAEERDKEAEAAAAGMGARFRQNLGMPDCGVVDSVENRKQIASVIRKWRPKLVLAPYWEDRHPDHAATGQLIRNAAVYCALRKSDDPNLPHKPSAYLYYLLHNFTHPGLVVDISGIYARKLELLRIHASQFAKTAQGFGVLPLGMNDYLFGLESRDRFFGSLIGVHHGEAFVSAVPLKLGSIGDLPFLH</sequence>
<dbReference type="PANTHER" id="PTHR12993:SF30">
    <property type="entry name" value="N-ACETYL-ALPHA-D-GLUCOSAMINYL L-MALATE DEACETYLASE 1"/>
    <property type="match status" value="1"/>
</dbReference>
<organism evidence="1 2">
    <name type="scientific">Silvibacterium bohemicum</name>
    <dbReference type="NCBI Taxonomy" id="1577686"/>
    <lineage>
        <taxon>Bacteria</taxon>
        <taxon>Pseudomonadati</taxon>
        <taxon>Acidobacteriota</taxon>
        <taxon>Terriglobia</taxon>
        <taxon>Terriglobales</taxon>
        <taxon>Acidobacteriaceae</taxon>
        <taxon>Silvibacterium</taxon>
    </lineage>
</organism>
<evidence type="ECO:0000313" key="1">
    <source>
        <dbReference type="EMBL" id="MBB6145296.1"/>
    </source>
</evidence>
<protein>
    <submittedName>
        <fullName evidence="1">Bacillithiol biosynthesis deacetylase BshB1</fullName>
    </submittedName>
</protein>
<dbReference type="NCBIfam" id="TIGR04001">
    <property type="entry name" value="thiol_BshB1"/>
    <property type="match status" value="1"/>
</dbReference>